<gene>
    <name evidence="1" type="ORF">CEG14_14830</name>
</gene>
<proteinExistence type="predicted"/>
<dbReference type="OrthoDB" id="6169380at2"/>
<evidence type="ECO:0000313" key="1">
    <source>
        <dbReference type="EMBL" id="OZI36284.1"/>
    </source>
</evidence>
<dbReference type="Proteomes" id="UP000217005">
    <property type="component" value="Unassembled WGS sequence"/>
</dbReference>
<organism evidence="1 2">
    <name type="scientific">Bordetella genomosp. 1</name>
    <dbReference type="NCBI Taxonomy" id="1395607"/>
    <lineage>
        <taxon>Bacteria</taxon>
        <taxon>Pseudomonadati</taxon>
        <taxon>Pseudomonadota</taxon>
        <taxon>Betaproteobacteria</taxon>
        <taxon>Burkholderiales</taxon>
        <taxon>Alcaligenaceae</taxon>
        <taxon>Bordetella</taxon>
    </lineage>
</organism>
<accession>A0A261SFW8</accession>
<reference evidence="1 2" key="1">
    <citation type="submission" date="2017-05" db="EMBL/GenBank/DDBJ databases">
        <title>Complete and WGS of Bordetella genogroups.</title>
        <authorList>
            <person name="Spilker T."/>
            <person name="LiPuma J."/>
        </authorList>
    </citation>
    <scope>NUCLEOTIDE SEQUENCE [LARGE SCALE GENOMIC DNA]</scope>
    <source>
        <strain evidence="1 2">AU17610</strain>
    </source>
</reference>
<comment type="caution">
    <text evidence="1">The sequence shown here is derived from an EMBL/GenBank/DDBJ whole genome shotgun (WGS) entry which is preliminary data.</text>
</comment>
<dbReference type="EMBL" id="NEVL01000003">
    <property type="protein sequence ID" value="OZI36284.1"/>
    <property type="molecule type" value="Genomic_DNA"/>
</dbReference>
<dbReference type="InterPro" id="IPR014915">
    <property type="entry name" value="Phage_TLS_TfmB"/>
</dbReference>
<evidence type="ECO:0008006" key="3">
    <source>
        <dbReference type="Google" id="ProtNLM"/>
    </source>
</evidence>
<name>A0A261SFW8_9BORD</name>
<evidence type="ECO:0000313" key="2">
    <source>
        <dbReference type="Proteomes" id="UP000217005"/>
    </source>
</evidence>
<sequence length="102" mass="11357">MALASALYAKAPSVEELAAFGLTEEDVAGDPVEIWPENERAFVLFVELRTQWRVGMGGAVGLDYGVMFHKMDRMGLTLEEYDELESQMRVLEGAALEEMAKK</sequence>
<protein>
    <recommendedName>
        <fullName evidence="3">DUF1799 domain-containing protein</fullName>
    </recommendedName>
</protein>
<dbReference type="AlphaFoldDB" id="A0A261SFW8"/>
<dbReference type="Pfam" id="PF08809">
    <property type="entry name" value="DUF1799"/>
    <property type="match status" value="1"/>
</dbReference>